<evidence type="ECO:0000313" key="1">
    <source>
        <dbReference type="EMBL" id="GID70494.1"/>
    </source>
</evidence>
<dbReference type="EMBL" id="BOMH01000075">
    <property type="protein sequence ID" value="GID70494.1"/>
    <property type="molecule type" value="Genomic_DNA"/>
</dbReference>
<sequence length="291" mass="31761">MPSLDLAGWVSPKEEATGRPAAVHNRAMTLDDKMVAAYRRDGFLMLPPGTLPDGVLDDIRNAVPRVMDQEGPHRILERDGTTVRSVYGPHQTDPVLSKVVRLPVLVEAAKQLIGDDVYVHQSKINVKASFTGDQWEWHQDYINWLRADAIQRPDLVNVAVFLDEVNEFNGPLTFIPGSHRNGLLAGTDSDGMPVGYEDAPSWVSTLTANEKFQLDHAVIESEARRGGLVSAKGPAGSVLMFHANVLHASGPNLSPFRRAVLLLVYNGVGNAPLEVANPRPAFLAEREIAAL</sequence>
<reference evidence="1" key="1">
    <citation type="submission" date="2021-01" db="EMBL/GenBank/DDBJ databases">
        <title>Whole genome shotgun sequence of Actinoplanes cyaneus NBRC 14990.</title>
        <authorList>
            <person name="Komaki H."/>
            <person name="Tamura T."/>
        </authorList>
    </citation>
    <scope>NUCLEOTIDE SEQUENCE</scope>
    <source>
        <strain evidence="1">NBRC 14990</strain>
    </source>
</reference>
<dbReference type="InterPro" id="IPR008775">
    <property type="entry name" value="Phytyl_CoA_dOase-like"/>
</dbReference>
<comment type="caution">
    <text evidence="1">The sequence shown here is derived from an EMBL/GenBank/DDBJ whole genome shotgun (WGS) entry which is preliminary data.</text>
</comment>
<dbReference type="Gene3D" id="2.60.120.620">
    <property type="entry name" value="q2cbj1_9rhob like domain"/>
    <property type="match status" value="1"/>
</dbReference>
<name>A0A919IRL7_9ACTN</name>
<dbReference type="SUPFAM" id="SSF51197">
    <property type="entry name" value="Clavaminate synthase-like"/>
    <property type="match status" value="1"/>
</dbReference>
<dbReference type="GO" id="GO:0005506">
    <property type="term" value="F:iron ion binding"/>
    <property type="evidence" value="ECO:0007669"/>
    <property type="project" value="UniProtKB-ARBA"/>
</dbReference>
<evidence type="ECO:0000313" key="2">
    <source>
        <dbReference type="Proteomes" id="UP000619479"/>
    </source>
</evidence>
<dbReference type="AlphaFoldDB" id="A0A919IRL7"/>
<dbReference type="Pfam" id="PF05721">
    <property type="entry name" value="PhyH"/>
    <property type="match status" value="1"/>
</dbReference>
<accession>A0A919IRL7</accession>
<dbReference type="Proteomes" id="UP000619479">
    <property type="component" value="Unassembled WGS sequence"/>
</dbReference>
<dbReference type="PANTHER" id="PTHR20883">
    <property type="entry name" value="PHYTANOYL-COA DIOXYGENASE DOMAIN CONTAINING 1"/>
    <property type="match status" value="1"/>
</dbReference>
<organism evidence="1 2">
    <name type="scientific">Actinoplanes cyaneus</name>
    <dbReference type="NCBI Taxonomy" id="52696"/>
    <lineage>
        <taxon>Bacteria</taxon>
        <taxon>Bacillati</taxon>
        <taxon>Actinomycetota</taxon>
        <taxon>Actinomycetes</taxon>
        <taxon>Micromonosporales</taxon>
        <taxon>Micromonosporaceae</taxon>
        <taxon>Actinoplanes</taxon>
    </lineage>
</organism>
<dbReference type="PANTHER" id="PTHR20883:SF48">
    <property type="entry name" value="ECTOINE DIOXYGENASE"/>
    <property type="match status" value="1"/>
</dbReference>
<protein>
    <submittedName>
        <fullName evidence="1">L-proline 4-hydroxylase</fullName>
    </submittedName>
</protein>
<proteinExistence type="predicted"/>
<dbReference type="GO" id="GO:0016706">
    <property type="term" value="F:2-oxoglutarate-dependent dioxygenase activity"/>
    <property type="evidence" value="ECO:0007669"/>
    <property type="project" value="UniProtKB-ARBA"/>
</dbReference>
<gene>
    <name evidence="1" type="ORF">Acy02nite_83750</name>
</gene>
<keyword evidence="2" id="KW-1185">Reference proteome</keyword>